<protein>
    <recommendedName>
        <fullName evidence="4">PEP-CTERM protein-sorting domain-containing protein</fullName>
    </recommendedName>
</protein>
<sequence length="50" mass="5031">MTRRTRAVSGGVIVALAIVVTRMQGLPPLVAVGAAAGAVGVFLLLSRRSA</sequence>
<keyword evidence="1" id="KW-0472">Membrane</keyword>
<keyword evidence="1" id="KW-1133">Transmembrane helix</keyword>
<dbReference type="EMBL" id="JBHSCN010000003">
    <property type="protein sequence ID" value="MFC4242626.1"/>
    <property type="molecule type" value="Genomic_DNA"/>
</dbReference>
<reference evidence="3" key="1">
    <citation type="journal article" date="2019" name="Int. J. Syst. Evol. Microbiol.">
        <title>The Global Catalogue of Microorganisms (GCM) 10K type strain sequencing project: providing services to taxonomists for standard genome sequencing and annotation.</title>
        <authorList>
            <consortium name="The Broad Institute Genomics Platform"/>
            <consortium name="The Broad Institute Genome Sequencing Center for Infectious Disease"/>
            <person name="Wu L."/>
            <person name="Ma J."/>
        </authorList>
    </citation>
    <scope>NUCLEOTIDE SEQUENCE [LARGE SCALE GENOMIC DNA]</scope>
    <source>
        <strain evidence="3">CGMCC 1.10363</strain>
    </source>
</reference>
<evidence type="ECO:0000256" key="1">
    <source>
        <dbReference type="SAM" id="Phobius"/>
    </source>
</evidence>
<comment type="caution">
    <text evidence="2">The sequence shown here is derived from an EMBL/GenBank/DDBJ whole genome shotgun (WGS) entry which is preliminary data.</text>
</comment>
<name>A0ABV8Q2X6_9MICO</name>
<keyword evidence="1" id="KW-0812">Transmembrane</keyword>
<keyword evidence="3" id="KW-1185">Reference proteome</keyword>
<evidence type="ECO:0000313" key="3">
    <source>
        <dbReference type="Proteomes" id="UP001595900"/>
    </source>
</evidence>
<gene>
    <name evidence="2" type="ORF">ACFOYW_04510</name>
</gene>
<evidence type="ECO:0000313" key="2">
    <source>
        <dbReference type="EMBL" id="MFC4242626.1"/>
    </source>
</evidence>
<evidence type="ECO:0008006" key="4">
    <source>
        <dbReference type="Google" id="ProtNLM"/>
    </source>
</evidence>
<feature type="transmembrane region" description="Helical" evidence="1">
    <location>
        <begin position="7"/>
        <end position="23"/>
    </location>
</feature>
<proteinExistence type="predicted"/>
<organism evidence="2 3">
    <name type="scientific">Gryllotalpicola reticulitermitis</name>
    <dbReference type="NCBI Taxonomy" id="1184153"/>
    <lineage>
        <taxon>Bacteria</taxon>
        <taxon>Bacillati</taxon>
        <taxon>Actinomycetota</taxon>
        <taxon>Actinomycetes</taxon>
        <taxon>Micrococcales</taxon>
        <taxon>Microbacteriaceae</taxon>
        <taxon>Gryllotalpicola</taxon>
    </lineage>
</organism>
<dbReference type="RefSeq" id="WP_390227495.1">
    <property type="nucleotide sequence ID" value="NZ_JBHSCN010000003.1"/>
</dbReference>
<dbReference type="Proteomes" id="UP001595900">
    <property type="component" value="Unassembled WGS sequence"/>
</dbReference>
<feature type="transmembrane region" description="Helical" evidence="1">
    <location>
        <begin position="29"/>
        <end position="46"/>
    </location>
</feature>
<accession>A0ABV8Q2X6</accession>